<organism evidence="1 2">
    <name type="scientific">Agrobacterium rosae</name>
    <dbReference type="NCBI Taxonomy" id="1972867"/>
    <lineage>
        <taxon>Bacteria</taxon>
        <taxon>Pseudomonadati</taxon>
        <taxon>Pseudomonadota</taxon>
        <taxon>Alphaproteobacteria</taxon>
        <taxon>Hyphomicrobiales</taxon>
        <taxon>Rhizobiaceae</taxon>
        <taxon>Rhizobium/Agrobacterium group</taxon>
        <taxon>Agrobacterium</taxon>
    </lineage>
</organism>
<dbReference type="RefSeq" id="WP_077119258.1">
    <property type="nucleotide sequence ID" value="NZ_FMUE01000003.1"/>
</dbReference>
<name>A0A1R3TT82_9HYPH</name>
<dbReference type="EMBL" id="FMUE01000003">
    <property type="protein sequence ID" value="SCX19585.1"/>
    <property type="molecule type" value="Genomic_DNA"/>
</dbReference>
<evidence type="ECO:0000313" key="2">
    <source>
        <dbReference type="Proteomes" id="UP000187891"/>
    </source>
</evidence>
<accession>A0A1R3TT82</accession>
<protein>
    <submittedName>
        <fullName evidence="1">Uncharacterized protein</fullName>
    </submittedName>
</protein>
<reference evidence="2" key="1">
    <citation type="submission" date="2016-10" db="EMBL/GenBank/DDBJ databases">
        <authorList>
            <person name="Wibberg D."/>
        </authorList>
    </citation>
    <scope>NUCLEOTIDE SEQUENCE [LARGE SCALE GENOMIC DNA]</scope>
</reference>
<sequence>MADLFDRIDNVLGNSVELFFINELWTVRVVEDGVATVTTYADEPTATEFAEAEVKRLGLTAIIRL</sequence>
<dbReference type="AlphaFoldDB" id="A0A1R3TT82"/>
<evidence type="ECO:0000313" key="1">
    <source>
        <dbReference type="EMBL" id="SCX19585.1"/>
    </source>
</evidence>
<dbReference type="Proteomes" id="UP000187891">
    <property type="component" value="Unassembled WGS sequence"/>
</dbReference>
<gene>
    <name evidence="1" type="ORF">DSM25559_1865</name>
</gene>
<proteinExistence type="predicted"/>